<dbReference type="InterPro" id="IPR001173">
    <property type="entry name" value="Glyco_trans_2-like"/>
</dbReference>
<dbReference type="CAZy" id="GT2">
    <property type="family name" value="Glycosyltransferase Family 2"/>
</dbReference>
<feature type="domain" description="Glycosyltransferase 2-like" evidence="1">
    <location>
        <begin position="7"/>
        <end position="136"/>
    </location>
</feature>
<keyword evidence="2" id="KW-0808">Transferase</keyword>
<sequence length="262" mass="31020">MNSIYFSVIIPSYENIILFEKALLSVLKQDHIYYEVIVVDDSASDQIKECLFKVNNDRIKYYKNVPPRGAVKNWNYGISLAEGDYVILLHHDESFIRKDYLRRCCECICKTDCEVLISNVFVDFNEEVKRSNEKSVWLKKIICNYFPDVLYLFNFIGPTATVSVKRKFIKNFDESLVLMVDVDWYIKIIKGRSLGFIEEGGIYSIFGHESQISMNIDMELVRKKDEMYLMGQRKYMGVAFWVRWRLLILFGRQSLIKKIIWR</sequence>
<dbReference type="CDD" id="cd00761">
    <property type="entry name" value="Glyco_tranf_GTA_type"/>
    <property type="match status" value="1"/>
</dbReference>
<gene>
    <name evidence="2" type="ordered locus">Cphamn1_1925</name>
</gene>
<dbReference type="OrthoDB" id="9815829at2"/>
<dbReference type="KEGG" id="cpb:Cphamn1_1925"/>
<protein>
    <submittedName>
        <fullName evidence="2">Glycosyl transferase family 2</fullName>
    </submittedName>
</protein>
<evidence type="ECO:0000259" key="1">
    <source>
        <dbReference type="Pfam" id="PF00535"/>
    </source>
</evidence>
<dbReference type="InterPro" id="IPR029044">
    <property type="entry name" value="Nucleotide-diphossugar_trans"/>
</dbReference>
<dbReference type="AlphaFoldDB" id="B3ELZ8"/>
<dbReference type="HOGENOM" id="CLU_076337_0_0_10"/>
<dbReference type="SUPFAM" id="SSF53448">
    <property type="entry name" value="Nucleotide-diphospho-sugar transferases"/>
    <property type="match status" value="1"/>
</dbReference>
<dbReference type="PANTHER" id="PTHR43685">
    <property type="entry name" value="GLYCOSYLTRANSFERASE"/>
    <property type="match status" value="1"/>
</dbReference>
<dbReference type="Pfam" id="PF00535">
    <property type="entry name" value="Glycos_transf_2"/>
    <property type="match status" value="1"/>
</dbReference>
<proteinExistence type="predicted"/>
<dbReference type="Gene3D" id="3.90.550.10">
    <property type="entry name" value="Spore Coat Polysaccharide Biosynthesis Protein SpsA, Chain A"/>
    <property type="match status" value="1"/>
</dbReference>
<dbReference type="GO" id="GO:0016740">
    <property type="term" value="F:transferase activity"/>
    <property type="evidence" value="ECO:0007669"/>
    <property type="project" value="UniProtKB-KW"/>
</dbReference>
<dbReference type="EMBL" id="CP001101">
    <property type="protein sequence ID" value="ACE04839.1"/>
    <property type="molecule type" value="Genomic_DNA"/>
</dbReference>
<dbReference type="PANTHER" id="PTHR43685:SF2">
    <property type="entry name" value="GLYCOSYLTRANSFERASE 2-LIKE DOMAIN-CONTAINING PROTEIN"/>
    <property type="match status" value="1"/>
</dbReference>
<organism evidence="2">
    <name type="scientific">Chlorobium phaeobacteroides (strain BS1)</name>
    <dbReference type="NCBI Taxonomy" id="331678"/>
    <lineage>
        <taxon>Bacteria</taxon>
        <taxon>Pseudomonadati</taxon>
        <taxon>Chlorobiota</taxon>
        <taxon>Chlorobiia</taxon>
        <taxon>Chlorobiales</taxon>
        <taxon>Chlorobiaceae</taxon>
        <taxon>Chlorobium/Pelodictyon group</taxon>
        <taxon>Chlorobium</taxon>
    </lineage>
</organism>
<dbReference type="STRING" id="331678.Cphamn1_1925"/>
<dbReference type="eggNOG" id="COG1216">
    <property type="taxonomic scope" value="Bacteria"/>
</dbReference>
<evidence type="ECO:0000313" key="2">
    <source>
        <dbReference type="EMBL" id="ACE04839.1"/>
    </source>
</evidence>
<name>B3ELZ8_CHLPB</name>
<reference evidence="2" key="1">
    <citation type="submission" date="2008-06" db="EMBL/GenBank/DDBJ databases">
        <title>Complete sequence of Chlorobium phaeobacteroides BS1.</title>
        <authorList>
            <consortium name="US DOE Joint Genome Institute"/>
            <person name="Lucas S."/>
            <person name="Copeland A."/>
            <person name="Lapidus A."/>
            <person name="Glavina del Rio T."/>
            <person name="Dalin E."/>
            <person name="Tice H."/>
            <person name="Bruce D."/>
            <person name="Goodwin L."/>
            <person name="Pitluck S."/>
            <person name="Schmutz J."/>
            <person name="Larimer F."/>
            <person name="Land M."/>
            <person name="Hauser L."/>
            <person name="Kyrpides N."/>
            <person name="Ovchinnikova G."/>
            <person name="Li T."/>
            <person name="Liu Z."/>
            <person name="Zhao F."/>
            <person name="Overmann J."/>
            <person name="Bryant D.A."/>
            <person name="Richardson P."/>
        </authorList>
    </citation>
    <scope>NUCLEOTIDE SEQUENCE [LARGE SCALE GENOMIC DNA]</scope>
    <source>
        <strain evidence="2">BS1</strain>
    </source>
</reference>
<dbReference type="InterPro" id="IPR050834">
    <property type="entry name" value="Glycosyltransf_2"/>
</dbReference>
<accession>B3ELZ8</accession>